<dbReference type="FunCoup" id="A0A6P6EEJ6">
    <property type="interactions" value="53"/>
</dbReference>
<dbReference type="RefSeq" id="XP_023570721.1">
    <property type="nucleotide sequence ID" value="XM_023714953.1"/>
</dbReference>
<proteinExistence type="inferred from homology"/>
<dbReference type="PANTHER" id="PTHR47145">
    <property type="entry name" value="BPI FOLD-CONTAINING FAMILY A MEMBER 2"/>
    <property type="match status" value="1"/>
</dbReference>
<gene>
    <name evidence="8" type="primary">LOC111816678</name>
</gene>
<dbReference type="Pfam" id="PF01273">
    <property type="entry name" value="LBP_BPI_CETP"/>
    <property type="match status" value="1"/>
</dbReference>
<dbReference type="GO" id="GO:0070062">
    <property type="term" value="C:extracellular exosome"/>
    <property type="evidence" value="ECO:0007669"/>
    <property type="project" value="TreeGrafter"/>
</dbReference>
<dbReference type="InterPro" id="IPR017942">
    <property type="entry name" value="Lipid-bd_serum_glycop_N"/>
</dbReference>
<reference evidence="8" key="1">
    <citation type="submission" date="2025-08" db="UniProtKB">
        <authorList>
            <consortium name="RefSeq"/>
        </authorList>
    </citation>
    <scope>IDENTIFICATION</scope>
</reference>
<evidence type="ECO:0000313" key="8">
    <source>
        <dbReference type="RefSeq" id="XP_023570721.1"/>
    </source>
</evidence>
<evidence type="ECO:0000256" key="5">
    <source>
        <dbReference type="ARBA" id="ARBA00023157"/>
    </source>
</evidence>
<keyword evidence="3" id="KW-0964">Secreted</keyword>
<evidence type="ECO:0000256" key="3">
    <source>
        <dbReference type="ARBA" id="ARBA00022525"/>
    </source>
</evidence>
<dbReference type="GeneID" id="111816678"/>
<comment type="subcellular location">
    <subcellularLocation>
        <location evidence="1">Secreted</location>
    </subcellularLocation>
</comment>
<dbReference type="InParanoid" id="A0A6P6EEJ6"/>
<dbReference type="InterPro" id="IPR017943">
    <property type="entry name" value="Bactericidal_perm-incr_a/b_dom"/>
</dbReference>
<keyword evidence="4" id="KW-0732">Signal</keyword>
<keyword evidence="7" id="KW-1185">Reference proteome</keyword>
<dbReference type="PANTHER" id="PTHR47145:SF1">
    <property type="entry name" value="BPI FOLD-CONTAINING FAMILY A MEMBER 2"/>
    <property type="match status" value="1"/>
</dbReference>
<dbReference type="Proteomes" id="UP000515203">
    <property type="component" value="Unplaced"/>
</dbReference>
<evidence type="ECO:0000256" key="2">
    <source>
        <dbReference type="ARBA" id="ARBA00009020"/>
    </source>
</evidence>
<feature type="domain" description="Lipid-binding serum glycoprotein N-terminal" evidence="6">
    <location>
        <begin position="93"/>
        <end position="227"/>
    </location>
</feature>
<sequence length="271" mass="28434">MKVSGEKMFQLWKLVFLCGLLTGTSLALLSDLTGGLVNAVGQANPVLQNGLLENVENTAEGVLQKLKLDVGVLQNSSAFQQAQTKILGADHLLGNILSKLQSHDGLLGVKISRSMIVDAKLEPAANGIGATLRLPIVANVTVNLPFVGQLVNLGVSLDLLTGIDLATSAQSVLPTVAVGDCAADPASISLSLLNRNNALIQTVVDSVTKTLSNVASLLIQNQVSPLLFGPRVKLLGSWVLDSLESFSSAVSISFLMPKGHSSYSTVRRSEE</sequence>
<organism evidence="7 8">
    <name type="scientific">Octodon degus</name>
    <name type="common">Degu</name>
    <name type="synonym">Sciurus degus</name>
    <dbReference type="NCBI Taxonomy" id="10160"/>
    <lineage>
        <taxon>Eukaryota</taxon>
        <taxon>Metazoa</taxon>
        <taxon>Chordata</taxon>
        <taxon>Craniata</taxon>
        <taxon>Vertebrata</taxon>
        <taxon>Euteleostomi</taxon>
        <taxon>Mammalia</taxon>
        <taxon>Eutheria</taxon>
        <taxon>Euarchontoglires</taxon>
        <taxon>Glires</taxon>
        <taxon>Rodentia</taxon>
        <taxon>Hystricomorpha</taxon>
        <taxon>Octodontidae</taxon>
        <taxon>Octodon</taxon>
    </lineage>
</organism>
<keyword evidence="5" id="KW-1015">Disulfide bond</keyword>
<protein>
    <submittedName>
        <fullName evidence="8">BPI fold-containing family A member 2-like</fullName>
    </submittedName>
</protein>
<dbReference type="GO" id="GO:0030141">
    <property type="term" value="C:secretory granule"/>
    <property type="evidence" value="ECO:0007669"/>
    <property type="project" value="TreeGrafter"/>
</dbReference>
<dbReference type="Gene3D" id="3.15.10.10">
    <property type="entry name" value="Bactericidal permeability-increasing protein, domain 1"/>
    <property type="match status" value="1"/>
</dbReference>
<comment type="similarity">
    <text evidence="2">Belongs to the BPI/LBP/Plunc superfamily. Plunc family.</text>
</comment>
<accession>A0A6P6EEJ6</accession>
<evidence type="ECO:0000256" key="1">
    <source>
        <dbReference type="ARBA" id="ARBA00004613"/>
    </source>
</evidence>
<name>A0A6P6EEJ6_OCTDE</name>
<dbReference type="SUPFAM" id="SSF55394">
    <property type="entry name" value="Bactericidal permeability-increasing protein, BPI"/>
    <property type="match status" value="1"/>
</dbReference>
<dbReference type="OrthoDB" id="9838142at2759"/>
<evidence type="ECO:0000256" key="4">
    <source>
        <dbReference type="ARBA" id="ARBA00022729"/>
    </source>
</evidence>
<dbReference type="InterPro" id="IPR052507">
    <property type="entry name" value="BPI_fold-antibacterial"/>
</dbReference>
<dbReference type="GO" id="GO:0001530">
    <property type="term" value="F:lipopolysaccharide binding"/>
    <property type="evidence" value="ECO:0007669"/>
    <property type="project" value="TreeGrafter"/>
</dbReference>
<evidence type="ECO:0000259" key="6">
    <source>
        <dbReference type="Pfam" id="PF01273"/>
    </source>
</evidence>
<evidence type="ECO:0000313" key="7">
    <source>
        <dbReference type="Proteomes" id="UP000515203"/>
    </source>
</evidence>
<dbReference type="AlphaFoldDB" id="A0A6P6EEJ6"/>